<proteinExistence type="predicted"/>
<dbReference type="PANTHER" id="PTHR38130">
    <property type="entry name" value="EF-HAND DOMAIN-CONTAINING PROTEIN"/>
    <property type="match status" value="1"/>
</dbReference>
<accession>V6LY23</accession>
<feature type="region of interest" description="Disordered" evidence="1">
    <location>
        <begin position="1"/>
        <end position="48"/>
    </location>
</feature>
<evidence type="ECO:0000313" key="3">
    <source>
        <dbReference type="EMBL" id="KAH0576597.1"/>
    </source>
</evidence>
<dbReference type="PANTHER" id="PTHR38130:SF1">
    <property type="entry name" value="EF-HAND DOMAIN-CONTAINING PROTEIN"/>
    <property type="match status" value="1"/>
</dbReference>
<feature type="compositionally biased region" description="Basic and acidic residues" evidence="1">
    <location>
        <begin position="31"/>
        <end position="43"/>
    </location>
</feature>
<reference evidence="3" key="2">
    <citation type="submission" date="2020-12" db="EMBL/GenBank/DDBJ databases">
        <title>New Spironucleus salmonicida genome in near-complete chromosomes.</title>
        <authorList>
            <person name="Xu F."/>
            <person name="Kurt Z."/>
            <person name="Jimenez-Gonzalez A."/>
            <person name="Astvaldsson A."/>
            <person name="Andersson J.O."/>
            <person name="Svard S.G."/>
        </authorList>
    </citation>
    <scope>NUCLEOTIDE SEQUENCE</scope>
    <source>
        <strain evidence="3">ATCC 50377</strain>
    </source>
</reference>
<evidence type="ECO:0000256" key="1">
    <source>
        <dbReference type="SAM" id="MobiDB-lite"/>
    </source>
</evidence>
<dbReference type="AlphaFoldDB" id="V6LY23"/>
<feature type="compositionally biased region" description="Polar residues" evidence="1">
    <location>
        <begin position="1"/>
        <end position="30"/>
    </location>
</feature>
<keyword evidence="4" id="KW-1185">Reference proteome</keyword>
<dbReference type="EMBL" id="AUWU02000002">
    <property type="protein sequence ID" value="KAH0576597.1"/>
    <property type="molecule type" value="Genomic_DNA"/>
</dbReference>
<protein>
    <submittedName>
        <fullName evidence="2">Uncharacterized protein</fullName>
    </submittedName>
</protein>
<dbReference type="VEuPathDB" id="GiardiaDB:SS50377_22161"/>
<organism evidence="2">
    <name type="scientific">Spironucleus salmonicida</name>
    <dbReference type="NCBI Taxonomy" id="348837"/>
    <lineage>
        <taxon>Eukaryota</taxon>
        <taxon>Metamonada</taxon>
        <taxon>Diplomonadida</taxon>
        <taxon>Hexamitidae</taxon>
        <taxon>Hexamitinae</taxon>
        <taxon>Spironucleus</taxon>
    </lineage>
</organism>
<dbReference type="Proteomes" id="UP000018208">
    <property type="component" value="Unassembled WGS sequence"/>
</dbReference>
<gene>
    <name evidence="2" type="ORF">SS50377_14251</name>
    <name evidence="3" type="ORF">SS50377_22161</name>
</gene>
<reference evidence="2 3" key="1">
    <citation type="journal article" date="2014" name="PLoS Genet.">
        <title>The Genome of Spironucleus salmonicida Highlights a Fish Pathogen Adapted to Fluctuating Environments.</title>
        <authorList>
            <person name="Xu F."/>
            <person name="Jerlstrom-Hultqvist J."/>
            <person name="Einarsson E."/>
            <person name="Astvaldsson A."/>
            <person name="Svard S.G."/>
            <person name="Andersson J.O."/>
        </authorList>
    </citation>
    <scope>NUCLEOTIDE SEQUENCE</scope>
    <source>
        <strain evidence="3">ATCC 50377</strain>
    </source>
</reference>
<sequence>MTAPQSPQGMYHSVISSNPQISHPNINPSKSRPDHTTDSRDIIENGPRPHQCIIKRHVDPNEPRYKLASYQTIQPEETPMKYNFAHDITDIQGLTHKSKLINTNLGHIREHTLKNITDCSDISYQRKVEVAVNPREKDQMLDVTDIVRHKKQLERQKCDMLNTRYDWKGAEEMSMEGLSHTVPYRQQLWNSRDYVKTDNMRTDDIIGYKEEKEWKKKFKYGYRDTIIDNTLTDDCSAKRGQKTKIEELTSANKWKETMTRDYNFNQKSTDFASDQIGQEYHNIQAKDRYPKPPSISQTYKNPDFFKSDAQHPQCPGYQTGYLKKVPILERPTDLDPPPYVPAASELVIKKTYPKGTDPRIIPVAGSNLHAHEFSCCPEVVGRLPGPGAECYPIRHDFKRGYQPEPLGDWQKNPNPDRQVSGFSTTWNERREAEKMIPKELLKTTLKRFDHIAPKTFCGQTINQRTVQSVPKDIVRVVPEANKIVYAKVPIEQTMKIVAKEKDMEMVRDLPW</sequence>
<dbReference type="EMBL" id="KI546089">
    <property type="protein sequence ID" value="EST45679.1"/>
    <property type="molecule type" value="Genomic_DNA"/>
</dbReference>
<name>V6LY23_9EUKA</name>
<evidence type="ECO:0000313" key="4">
    <source>
        <dbReference type="Proteomes" id="UP000018208"/>
    </source>
</evidence>
<evidence type="ECO:0000313" key="2">
    <source>
        <dbReference type="EMBL" id="EST45679.1"/>
    </source>
</evidence>